<evidence type="ECO:0000313" key="5">
    <source>
        <dbReference type="Proteomes" id="UP001159363"/>
    </source>
</evidence>
<keyword evidence="5" id="KW-1185">Reference proteome</keyword>
<dbReference type="PANTHER" id="PTHR11346">
    <property type="entry name" value="GALECTIN"/>
    <property type="match status" value="1"/>
</dbReference>
<accession>A0ABQ9HGF0</accession>
<dbReference type="PANTHER" id="PTHR11346:SF147">
    <property type="entry name" value="GALECTIN"/>
    <property type="match status" value="1"/>
</dbReference>
<protein>
    <recommendedName>
        <fullName evidence="2">Galectin</fullName>
    </recommendedName>
</protein>
<evidence type="ECO:0000256" key="2">
    <source>
        <dbReference type="RuleBase" id="RU102079"/>
    </source>
</evidence>
<proteinExistence type="predicted"/>
<dbReference type="InterPro" id="IPR001079">
    <property type="entry name" value="Galectin_CRD"/>
</dbReference>
<dbReference type="InterPro" id="IPR013320">
    <property type="entry name" value="ConA-like_dom_sf"/>
</dbReference>
<dbReference type="InterPro" id="IPR044156">
    <property type="entry name" value="Galectin-like"/>
</dbReference>
<evidence type="ECO:0000259" key="3">
    <source>
        <dbReference type="PROSITE" id="PS51304"/>
    </source>
</evidence>
<feature type="domain" description="Galectin" evidence="3">
    <location>
        <begin position="1"/>
        <end position="68"/>
    </location>
</feature>
<comment type="caution">
    <text evidence="4">The sequence shown here is derived from an EMBL/GenBank/DDBJ whole genome shotgun (WGS) entry which is preliminary data.</text>
</comment>
<dbReference type="CDD" id="cd00070">
    <property type="entry name" value="GLECT"/>
    <property type="match status" value="1"/>
</dbReference>
<keyword evidence="1 2" id="KW-0430">Lectin</keyword>
<name>A0ABQ9HGF0_9NEOP</name>
<dbReference type="SUPFAM" id="SSF49899">
    <property type="entry name" value="Concanavalin A-like lectins/glucanases"/>
    <property type="match status" value="1"/>
</dbReference>
<sequence>MTDRDARDVALHFNPRFEESVIVRNSMVDGEWGNEERMGDMLLKRGSEFMLAIECEEERFKVTFLLHS</sequence>
<dbReference type="SMART" id="SM00908">
    <property type="entry name" value="Gal-bind_lectin"/>
    <property type="match status" value="1"/>
</dbReference>
<organism evidence="4 5">
    <name type="scientific">Dryococelus australis</name>
    <dbReference type="NCBI Taxonomy" id="614101"/>
    <lineage>
        <taxon>Eukaryota</taxon>
        <taxon>Metazoa</taxon>
        <taxon>Ecdysozoa</taxon>
        <taxon>Arthropoda</taxon>
        <taxon>Hexapoda</taxon>
        <taxon>Insecta</taxon>
        <taxon>Pterygota</taxon>
        <taxon>Neoptera</taxon>
        <taxon>Polyneoptera</taxon>
        <taxon>Phasmatodea</taxon>
        <taxon>Verophasmatodea</taxon>
        <taxon>Anareolatae</taxon>
        <taxon>Phasmatidae</taxon>
        <taxon>Eurycanthinae</taxon>
        <taxon>Dryococelus</taxon>
    </lineage>
</organism>
<gene>
    <name evidence="4" type="ORF">PR048_015251</name>
</gene>
<dbReference type="Proteomes" id="UP001159363">
    <property type="component" value="Chromosome 4"/>
</dbReference>
<evidence type="ECO:0000256" key="1">
    <source>
        <dbReference type="ARBA" id="ARBA00022734"/>
    </source>
</evidence>
<dbReference type="Pfam" id="PF00337">
    <property type="entry name" value="Gal-bind_lectin"/>
    <property type="match status" value="1"/>
</dbReference>
<dbReference type="Gene3D" id="2.60.120.200">
    <property type="match status" value="1"/>
</dbReference>
<reference evidence="4 5" key="1">
    <citation type="submission" date="2023-02" db="EMBL/GenBank/DDBJ databases">
        <title>LHISI_Scaffold_Assembly.</title>
        <authorList>
            <person name="Stuart O.P."/>
            <person name="Cleave R."/>
            <person name="Magrath M.J.L."/>
            <person name="Mikheyev A.S."/>
        </authorList>
    </citation>
    <scope>NUCLEOTIDE SEQUENCE [LARGE SCALE GENOMIC DNA]</scope>
    <source>
        <strain evidence="4">Daus_M_001</strain>
        <tissue evidence="4">Leg muscle</tissue>
    </source>
</reference>
<dbReference type="PROSITE" id="PS51304">
    <property type="entry name" value="GALECTIN"/>
    <property type="match status" value="1"/>
</dbReference>
<dbReference type="EMBL" id="JARBHB010000005">
    <property type="protein sequence ID" value="KAJ8883408.1"/>
    <property type="molecule type" value="Genomic_DNA"/>
</dbReference>
<evidence type="ECO:0000313" key="4">
    <source>
        <dbReference type="EMBL" id="KAJ8883408.1"/>
    </source>
</evidence>